<dbReference type="Pfam" id="PF09738">
    <property type="entry name" value="LRRFIP"/>
    <property type="match status" value="1"/>
</dbReference>
<proteinExistence type="inferred from homology"/>
<dbReference type="Gene3D" id="1.20.5.4090">
    <property type="match status" value="1"/>
</dbReference>
<feature type="region of interest" description="Disordered" evidence="4">
    <location>
        <begin position="55"/>
        <end position="74"/>
    </location>
</feature>
<feature type="region of interest" description="Disordered" evidence="4">
    <location>
        <begin position="579"/>
        <end position="606"/>
    </location>
</feature>
<feature type="compositionally biased region" description="Basic and acidic residues" evidence="4">
    <location>
        <begin position="777"/>
        <end position="787"/>
    </location>
</feature>
<evidence type="ECO:0000256" key="2">
    <source>
        <dbReference type="ARBA" id="ARBA00023054"/>
    </source>
</evidence>
<feature type="compositionally biased region" description="Polar residues" evidence="4">
    <location>
        <begin position="225"/>
        <end position="241"/>
    </location>
</feature>
<feature type="compositionally biased region" description="Low complexity" evidence="4">
    <location>
        <begin position="371"/>
        <end position="383"/>
    </location>
</feature>
<protein>
    <recommendedName>
        <fullName evidence="7">Leucine-rich repeat flightless-interacting protein 2</fullName>
    </recommendedName>
</protein>
<sequence length="907" mass="98600">MADNYSSVFHVKNFSASNNLRFKYSMPVSSRLNGGAGSSSYSKALSIVPYTSSVKSSSLRSPSASPSSSSSFRHLSTPLPSIKSLSVATESLLLGTMKSSLISPGSSRAVRYSRSSSASVVNGSSSLEVQRVSSSSYALLPGGGAPAVSPSSTSHRSPLAMYPIVSKSFFRYRHTYTRAGTAPLPRRCGSADPEIYRRIGFSRQISNESTIPITGSHINIERKSLSQSRSQTASCSNSRSGSMDRYTNRHTDGGLLTTVDAIGKSGGVGLHSRSRESSYSALSCNGNGNNNDVPDSVSSSCSTIVNGASTKSFPCVTELARNVASHQWETTARRGDDDRSSSAKLISCNGNGYANGIDERGVKTTSRQSNALASSDADTSSTTSLMPMAANGLNGTSTLVVATSAEGVLNNCGGGINGTAIGSVTARRISRSTKTSTHTTDIIDMKVVNGFVHLTNGAHHGSSVDRLTSSGKSARQRIRLAKLQNKYGVFKSWLTPEDEQTLARAEARLAARRQARAEAREIRMKELEKQQKEIDDNADRHYDMYSTGTGGGGPTAGGGGGGGGGGDVVNRAAFRVALGSHRGPTHSVSSASYHSSRRSSEDSSEDGMVNIRDMRHELKELEDKFRKSMVHNAQLDNEKSALTYQVELLKDKIEDLEESLTLLQREYRDKCRDFENLKRLSTQIKDELEYCKAQLLEKEELIKEYGLVVVENEVEVDIGNGEKETRIKRSLVTQETAQVLSSLGSGSLDVRLKRFLEDKNDLLDQIRRLTIELEEERNKHSKGDRGGAQHSASNSSAYTNGPDESLDAHKDASKQLADYRFKTQKYEQEIATLQANVARLDGQVLRFKTAAEEAEAREDDLKIEKRKLQRELREAQSKLDELETTNSHLQKRLDKLKTAKSTLLKEL</sequence>
<evidence type="ECO:0000256" key="4">
    <source>
        <dbReference type="SAM" id="MobiDB-lite"/>
    </source>
</evidence>
<dbReference type="PANTHER" id="PTHR19212">
    <property type="entry name" value="LEUCINE RICH REPEAT IN FLII INTERACTING PROTEIN"/>
    <property type="match status" value="1"/>
</dbReference>
<feature type="region of interest" description="Disordered" evidence="4">
    <location>
        <begin position="357"/>
        <end position="383"/>
    </location>
</feature>
<keyword evidence="6" id="KW-1185">Reference proteome</keyword>
<dbReference type="Proteomes" id="UP001642540">
    <property type="component" value="Unassembled WGS sequence"/>
</dbReference>
<feature type="region of interest" description="Disordered" evidence="4">
    <location>
        <begin position="777"/>
        <end position="807"/>
    </location>
</feature>
<organism evidence="5 6">
    <name type="scientific">Orchesella dallaii</name>
    <dbReference type="NCBI Taxonomy" id="48710"/>
    <lineage>
        <taxon>Eukaryota</taxon>
        <taxon>Metazoa</taxon>
        <taxon>Ecdysozoa</taxon>
        <taxon>Arthropoda</taxon>
        <taxon>Hexapoda</taxon>
        <taxon>Collembola</taxon>
        <taxon>Entomobryomorpha</taxon>
        <taxon>Entomobryoidea</taxon>
        <taxon>Orchesellidae</taxon>
        <taxon>Orchesellinae</taxon>
        <taxon>Orchesella</taxon>
    </lineage>
</organism>
<evidence type="ECO:0000256" key="3">
    <source>
        <dbReference type="SAM" id="Coils"/>
    </source>
</evidence>
<dbReference type="EMBL" id="CAXLJM020000016">
    <property type="protein sequence ID" value="CAL8083480.1"/>
    <property type="molecule type" value="Genomic_DNA"/>
</dbReference>
<feature type="coiled-coil region" evidence="3">
    <location>
        <begin position="816"/>
        <end position="906"/>
    </location>
</feature>
<evidence type="ECO:0000313" key="5">
    <source>
        <dbReference type="EMBL" id="CAL8083480.1"/>
    </source>
</evidence>
<dbReference type="InterPro" id="IPR019139">
    <property type="entry name" value="LRRFIP1/2"/>
</dbReference>
<evidence type="ECO:0008006" key="7">
    <source>
        <dbReference type="Google" id="ProtNLM"/>
    </source>
</evidence>
<reference evidence="5 6" key="1">
    <citation type="submission" date="2024-08" db="EMBL/GenBank/DDBJ databases">
        <authorList>
            <person name="Cucini C."/>
            <person name="Frati F."/>
        </authorList>
    </citation>
    <scope>NUCLEOTIDE SEQUENCE [LARGE SCALE GENOMIC DNA]</scope>
</reference>
<comment type="caution">
    <text evidence="5">The sequence shown here is derived from an EMBL/GenBank/DDBJ whole genome shotgun (WGS) entry which is preliminary data.</text>
</comment>
<keyword evidence="2 3" id="KW-0175">Coiled coil</keyword>
<dbReference type="Gene3D" id="6.10.250.3110">
    <property type="match status" value="1"/>
</dbReference>
<name>A0ABP1PZ60_9HEXA</name>
<feature type="compositionally biased region" description="Polar residues" evidence="4">
    <location>
        <begin position="790"/>
        <end position="799"/>
    </location>
</feature>
<feature type="compositionally biased region" description="Gly residues" evidence="4">
    <location>
        <begin position="548"/>
        <end position="564"/>
    </location>
</feature>
<dbReference type="PANTHER" id="PTHR19212:SF0">
    <property type="entry name" value="LD07988P"/>
    <property type="match status" value="1"/>
</dbReference>
<evidence type="ECO:0000313" key="6">
    <source>
        <dbReference type="Proteomes" id="UP001642540"/>
    </source>
</evidence>
<gene>
    <name evidence="5" type="ORF">ODALV1_LOCUS5496</name>
</gene>
<feature type="region of interest" description="Disordered" evidence="4">
    <location>
        <begin position="541"/>
        <end position="564"/>
    </location>
</feature>
<feature type="region of interest" description="Disordered" evidence="4">
    <location>
        <begin position="222"/>
        <end position="253"/>
    </location>
</feature>
<comment type="similarity">
    <text evidence="1">Belongs to the LRRFIP family.</text>
</comment>
<evidence type="ECO:0000256" key="1">
    <source>
        <dbReference type="ARBA" id="ARBA00008275"/>
    </source>
</evidence>
<accession>A0ABP1PZ60</accession>